<evidence type="ECO:0000313" key="2">
    <source>
        <dbReference type="Proteomes" id="UP000230423"/>
    </source>
</evidence>
<dbReference type="AlphaFoldDB" id="A0A2G9T7C0"/>
<gene>
    <name evidence="1" type="ORF">TELCIR_24804</name>
</gene>
<proteinExistence type="predicted"/>
<accession>A0A2G9T7C0</accession>
<evidence type="ECO:0000313" key="1">
    <source>
        <dbReference type="EMBL" id="PIO53845.1"/>
    </source>
</evidence>
<dbReference type="EMBL" id="KZ405512">
    <property type="protein sequence ID" value="PIO53845.1"/>
    <property type="molecule type" value="Genomic_DNA"/>
</dbReference>
<reference evidence="1 2" key="1">
    <citation type="submission" date="2015-09" db="EMBL/GenBank/DDBJ databases">
        <title>Draft genome of the parasitic nematode Teladorsagia circumcincta isolate WARC Sus (inbred).</title>
        <authorList>
            <person name="Mitreva M."/>
        </authorList>
    </citation>
    <scope>NUCLEOTIDE SEQUENCE [LARGE SCALE GENOMIC DNA]</scope>
    <source>
        <strain evidence="1 2">S</strain>
    </source>
</reference>
<protein>
    <submittedName>
        <fullName evidence="1">Uncharacterized protein</fullName>
    </submittedName>
</protein>
<feature type="non-terminal residue" evidence="1">
    <location>
        <position position="69"/>
    </location>
</feature>
<feature type="non-terminal residue" evidence="1">
    <location>
        <position position="1"/>
    </location>
</feature>
<sequence length="69" mass="7847">WFIDHGCQYDGWRKKHSNKFDDRVLECESGTATDVFGDSQPPPIMVCRQSSSFDLATTQSACECQLSER</sequence>
<name>A0A2G9T7C0_TELCI</name>
<organism evidence="1 2">
    <name type="scientific">Teladorsagia circumcincta</name>
    <name type="common">Brown stomach worm</name>
    <name type="synonym">Ostertagia circumcincta</name>
    <dbReference type="NCBI Taxonomy" id="45464"/>
    <lineage>
        <taxon>Eukaryota</taxon>
        <taxon>Metazoa</taxon>
        <taxon>Ecdysozoa</taxon>
        <taxon>Nematoda</taxon>
        <taxon>Chromadorea</taxon>
        <taxon>Rhabditida</taxon>
        <taxon>Rhabditina</taxon>
        <taxon>Rhabditomorpha</taxon>
        <taxon>Strongyloidea</taxon>
        <taxon>Trichostrongylidae</taxon>
        <taxon>Teladorsagia</taxon>
    </lineage>
</organism>
<dbReference type="Proteomes" id="UP000230423">
    <property type="component" value="Unassembled WGS sequence"/>
</dbReference>
<keyword evidence="2" id="KW-1185">Reference proteome</keyword>